<dbReference type="Proteomes" id="UP001500979">
    <property type="component" value="Unassembled WGS sequence"/>
</dbReference>
<keyword evidence="1" id="KW-0812">Transmembrane</keyword>
<evidence type="ECO:0000313" key="3">
    <source>
        <dbReference type="Proteomes" id="UP001500979"/>
    </source>
</evidence>
<dbReference type="EMBL" id="BAAAUX010000014">
    <property type="protein sequence ID" value="GAA2795129.1"/>
    <property type="molecule type" value="Genomic_DNA"/>
</dbReference>
<keyword evidence="1" id="KW-1133">Transmembrane helix</keyword>
<reference evidence="2 3" key="1">
    <citation type="journal article" date="2019" name="Int. J. Syst. Evol. Microbiol.">
        <title>The Global Catalogue of Microorganisms (GCM) 10K type strain sequencing project: providing services to taxonomists for standard genome sequencing and annotation.</title>
        <authorList>
            <consortium name="The Broad Institute Genomics Platform"/>
            <consortium name="The Broad Institute Genome Sequencing Center for Infectious Disease"/>
            <person name="Wu L."/>
            <person name="Ma J."/>
        </authorList>
    </citation>
    <scope>NUCLEOTIDE SEQUENCE [LARGE SCALE GENOMIC DNA]</scope>
    <source>
        <strain evidence="2 3">JCM 9383</strain>
    </source>
</reference>
<keyword evidence="3" id="KW-1185">Reference proteome</keyword>
<feature type="transmembrane region" description="Helical" evidence="1">
    <location>
        <begin position="31"/>
        <end position="49"/>
    </location>
</feature>
<gene>
    <name evidence="2" type="ORF">GCM10010470_32630</name>
</gene>
<accession>A0ABN3VDS5</accession>
<evidence type="ECO:0008006" key="4">
    <source>
        <dbReference type="Google" id="ProtNLM"/>
    </source>
</evidence>
<keyword evidence="1" id="KW-0472">Membrane</keyword>
<dbReference type="RefSeq" id="WP_344680534.1">
    <property type="nucleotide sequence ID" value="NZ_BAAAUX010000014.1"/>
</dbReference>
<protein>
    <recommendedName>
        <fullName evidence="4">Secreted protein</fullName>
    </recommendedName>
</protein>
<organism evidence="2 3">
    <name type="scientific">Saccharopolyspora taberi</name>
    <dbReference type="NCBI Taxonomy" id="60895"/>
    <lineage>
        <taxon>Bacteria</taxon>
        <taxon>Bacillati</taxon>
        <taxon>Actinomycetota</taxon>
        <taxon>Actinomycetes</taxon>
        <taxon>Pseudonocardiales</taxon>
        <taxon>Pseudonocardiaceae</taxon>
        <taxon>Saccharopolyspora</taxon>
    </lineage>
</organism>
<comment type="caution">
    <text evidence="2">The sequence shown here is derived from an EMBL/GenBank/DDBJ whole genome shotgun (WGS) entry which is preliminary data.</text>
</comment>
<evidence type="ECO:0000313" key="2">
    <source>
        <dbReference type="EMBL" id="GAA2795129.1"/>
    </source>
</evidence>
<evidence type="ECO:0000256" key="1">
    <source>
        <dbReference type="SAM" id="Phobius"/>
    </source>
</evidence>
<proteinExistence type="predicted"/>
<feature type="transmembrane region" description="Helical" evidence="1">
    <location>
        <begin position="7"/>
        <end position="25"/>
    </location>
</feature>
<name>A0ABN3VDS5_9PSEU</name>
<sequence length="351" mass="38479">MNTENKVVVGFIATACVALPAAVAVSAGLPVWLWAVITLLLLVIPLLVARKLVDRDRQQELKVELEKAAEPEVVEQPVAYQQEVVADVPLPSAVADYDFLFSATVWWRPVPNPPGLPHANPGALAVDAILVRARDVAAQGAPDRHALVQHKLTAVLGMVGRDETGRVEALANNVSLVLSDADSLRLRKLSDVRKDEQVWEHERNHERTRREYLGQDVLRDPASAIVWWLARNDTDVEQAVKLIGPLARLSAAATGSEVPDLYRRLATDGDGELFRAYQDFSVPSLHFPNETSAADRLGRLMDALGLEPGDDRRPALADRVARLIENTAPAEAGEIRQRFDARPSLSDGSHE</sequence>